<dbReference type="PATRIC" id="fig|44252.3.peg.4557"/>
<organism evidence="1 2">
    <name type="scientific">Paenibacillus macerans</name>
    <name type="common">Bacillus macerans</name>
    <dbReference type="NCBI Taxonomy" id="44252"/>
    <lineage>
        <taxon>Bacteria</taxon>
        <taxon>Bacillati</taxon>
        <taxon>Bacillota</taxon>
        <taxon>Bacilli</taxon>
        <taxon>Bacillales</taxon>
        <taxon>Paenibacillaceae</taxon>
        <taxon>Paenibacillus</taxon>
    </lineage>
</organism>
<accession>A0A090Z560</accession>
<dbReference type="RefSeq" id="WP_227872715.1">
    <property type="nucleotide sequence ID" value="NZ_BGMM01000002.1"/>
</dbReference>
<dbReference type="STRING" id="44252.DJ90_285"/>
<dbReference type="GO" id="GO:0016853">
    <property type="term" value="F:isomerase activity"/>
    <property type="evidence" value="ECO:0007669"/>
    <property type="project" value="UniProtKB-KW"/>
</dbReference>
<name>A0A090Z560_PAEMA</name>
<reference evidence="1 2" key="1">
    <citation type="submission" date="2014-04" db="EMBL/GenBank/DDBJ databases">
        <authorList>
            <person name="Bishop-Lilly K.A."/>
            <person name="Broomall S.M."/>
            <person name="Chain P.S."/>
            <person name="Chertkov O."/>
            <person name="Coyne S.R."/>
            <person name="Daligault H.E."/>
            <person name="Davenport K.W."/>
            <person name="Erkkila T."/>
            <person name="Frey K.G."/>
            <person name="Gibbons H.S."/>
            <person name="Gu W."/>
            <person name="Jaissle J."/>
            <person name="Johnson S.L."/>
            <person name="Koroleva G.I."/>
            <person name="Ladner J.T."/>
            <person name="Lo C.-C."/>
            <person name="Minogue T.D."/>
            <person name="Munk C."/>
            <person name="Palacios G.F."/>
            <person name="Redden C.L."/>
            <person name="Rosenzweig C.N."/>
            <person name="Scholz M.B."/>
            <person name="Teshima H."/>
            <person name="Xu Y."/>
        </authorList>
    </citation>
    <scope>NUCLEOTIDE SEQUENCE [LARGE SCALE GENOMIC DNA]</scope>
    <source>
        <strain evidence="1 2">8244</strain>
    </source>
</reference>
<gene>
    <name evidence="1" type="ORF">DJ90_285</name>
</gene>
<protein>
    <submittedName>
        <fullName evidence="1">Enoyl-CoA hydratase/isomerase domain protein</fullName>
    </submittedName>
</protein>
<dbReference type="HOGENOM" id="CLU_3138553_0_0_9"/>
<evidence type="ECO:0000313" key="2">
    <source>
        <dbReference type="Proteomes" id="UP000029278"/>
    </source>
</evidence>
<comment type="caution">
    <text evidence="1">The sequence shown here is derived from an EMBL/GenBank/DDBJ whole genome shotgun (WGS) entry which is preliminary data.</text>
</comment>
<proteinExistence type="predicted"/>
<dbReference type="GeneID" id="77012549"/>
<evidence type="ECO:0000313" key="1">
    <source>
        <dbReference type="EMBL" id="KFN05777.1"/>
    </source>
</evidence>
<dbReference type="EMBL" id="JMQA01000038">
    <property type="protein sequence ID" value="KFN05777.1"/>
    <property type="molecule type" value="Genomic_DNA"/>
</dbReference>
<dbReference type="AlphaFoldDB" id="A0A090Z560"/>
<keyword evidence="2" id="KW-1185">Reference proteome</keyword>
<keyword evidence="1" id="KW-0413">Isomerase</keyword>
<dbReference type="Proteomes" id="UP000029278">
    <property type="component" value="Unassembled WGS sequence"/>
</dbReference>
<sequence length="49" mass="5336">MSERCMVGPTRFEEYSEKYKDLFLMTRSGAKCGCQAEVGTACYGIGCAG</sequence>